<dbReference type="EMBL" id="RBWY01000001">
    <property type="protein sequence ID" value="RKS87745.1"/>
    <property type="molecule type" value="Genomic_DNA"/>
</dbReference>
<name>A0A495RJY0_9GAMM</name>
<dbReference type="Proteomes" id="UP000278542">
    <property type="component" value="Unassembled WGS sequence"/>
</dbReference>
<dbReference type="AlphaFoldDB" id="A0A495RJY0"/>
<evidence type="ECO:0000313" key="3">
    <source>
        <dbReference type="Proteomes" id="UP000278542"/>
    </source>
</evidence>
<dbReference type="Gene3D" id="3.40.50.1980">
    <property type="entry name" value="Nitrogenase molybdenum iron protein domain"/>
    <property type="match status" value="2"/>
</dbReference>
<dbReference type="RefSeq" id="WP_211324619.1">
    <property type="nucleotide sequence ID" value="NZ_RBWY01000001.1"/>
</dbReference>
<protein>
    <submittedName>
        <fullName evidence="2">Iron complex transport system substrate-binding protein</fullName>
    </submittedName>
</protein>
<dbReference type="InterPro" id="IPR002491">
    <property type="entry name" value="ABC_transptr_periplasmic_BD"/>
</dbReference>
<comment type="caution">
    <text evidence="2">The sequence shown here is derived from an EMBL/GenBank/DDBJ whole genome shotgun (WGS) entry which is preliminary data.</text>
</comment>
<evidence type="ECO:0000259" key="1">
    <source>
        <dbReference type="PROSITE" id="PS50983"/>
    </source>
</evidence>
<dbReference type="Pfam" id="PF01497">
    <property type="entry name" value="Peripla_BP_2"/>
    <property type="match status" value="1"/>
</dbReference>
<evidence type="ECO:0000313" key="2">
    <source>
        <dbReference type="EMBL" id="RKS87745.1"/>
    </source>
</evidence>
<gene>
    <name evidence="2" type="ORF">DES39_0987</name>
</gene>
<keyword evidence="3" id="KW-1185">Reference proteome</keyword>
<dbReference type="SUPFAM" id="SSF53807">
    <property type="entry name" value="Helical backbone' metal receptor"/>
    <property type="match status" value="1"/>
</dbReference>
<feature type="domain" description="Fe/B12 periplasmic-binding" evidence="1">
    <location>
        <begin position="25"/>
        <end position="277"/>
    </location>
</feature>
<dbReference type="InterPro" id="IPR050902">
    <property type="entry name" value="ABC_Transporter_SBP"/>
</dbReference>
<reference evidence="2 3" key="1">
    <citation type="submission" date="2018-10" db="EMBL/GenBank/DDBJ databases">
        <title>Genomic Encyclopedia of Type Strains, Phase IV (KMG-IV): sequencing the most valuable type-strain genomes for metagenomic binning, comparative biology and taxonomic classification.</title>
        <authorList>
            <person name="Goeker M."/>
        </authorList>
    </citation>
    <scope>NUCLEOTIDE SEQUENCE [LARGE SCALE GENOMIC DNA]</scope>
    <source>
        <strain evidence="2 3">DSM 22228</strain>
    </source>
</reference>
<proteinExistence type="predicted"/>
<dbReference type="PANTHER" id="PTHR30535:SF4">
    <property type="entry name" value="HEMIN-BINDING PERIPLASMIC PROTEIN HMUT"/>
    <property type="match status" value="1"/>
</dbReference>
<sequence>MIYHLRQFIIITLTMFAPLSYSQERIIIAGGSITEIIYLLQAQDELVGVDMTSTYPPEVKSLPQIGYWKQLSIEGILSLKPTLFITWQDSGPSPIFAQLATADVDILSLQRVPNDLTLLFSNIEKIGDRLHKSEQAKQLISAIASDVAIVEDKIVQEDHAPNVLFLLSMSGVTQVAGKNTVADSLITLAGGNNIATHNNYKNYSSEALIVANPDVIVVTSQSIDAIGGIENLAQFAGVNHTNAWKNKRIVLIDQALILGMGPRVGQAVNTLYAGFYP</sequence>
<dbReference type="PROSITE" id="PS50983">
    <property type="entry name" value="FE_B12_PBP"/>
    <property type="match status" value="1"/>
</dbReference>
<dbReference type="PANTHER" id="PTHR30535">
    <property type="entry name" value="VITAMIN B12-BINDING PROTEIN"/>
    <property type="match status" value="1"/>
</dbReference>
<accession>A0A495RJY0</accession>
<organism evidence="2 3">
    <name type="scientific">Orbus hercynius</name>
    <dbReference type="NCBI Taxonomy" id="593135"/>
    <lineage>
        <taxon>Bacteria</taxon>
        <taxon>Pseudomonadati</taxon>
        <taxon>Pseudomonadota</taxon>
        <taxon>Gammaproteobacteria</taxon>
        <taxon>Orbales</taxon>
        <taxon>Orbaceae</taxon>
        <taxon>Orbus</taxon>
    </lineage>
</organism>